<keyword evidence="2" id="KW-1185">Reference proteome</keyword>
<evidence type="ECO:0000313" key="2">
    <source>
        <dbReference type="Proteomes" id="UP001163321"/>
    </source>
</evidence>
<gene>
    <name evidence="1" type="ORF">PsorP6_014194</name>
</gene>
<name>A0ACC0VH27_9STRA</name>
<dbReference type="Proteomes" id="UP001163321">
    <property type="component" value="Chromosome 9"/>
</dbReference>
<protein>
    <submittedName>
        <fullName evidence="1">Uncharacterized protein</fullName>
    </submittedName>
</protein>
<organism evidence="1 2">
    <name type="scientific">Peronosclerospora sorghi</name>
    <dbReference type="NCBI Taxonomy" id="230839"/>
    <lineage>
        <taxon>Eukaryota</taxon>
        <taxon>Sar</taxon>
        <taxon>Stramenopiles</taxon>
        <taxon>Oomycota</taxon>
        <taxon>Peronosporomycetes</taxon>
        <taxon>Peronosporales</taxon>
        <taxon>Peronosporaceae</taxon>
        <taxon>Peronosclerospora</taxon>
    </lineage>
</organism>
<sequence>MGTAIGDGDGTDLAVPEDLDDESEAEQENGIESPVEKEGSEDFSQRLDHPTSSRFPALST</sequence>
<accession>A0ACC0VH27</accession>
<proteinExistence type="predicted"/>
<comment type="caution">
    <text evidence="1">The sequence shown here is derived from an EMBL/GenBank/DDBJ whole genome shotgun (WGS) entry which is preliminary data.</text>
</comment>
<dbReference type="EMBL" id="CM047588">
    <property type="protein sequence ID" value="KAI9905774.1"/>
    <property type="molecule type" value="Genomic_DNA"/>
</dbReference>
<reference evidence="1 2" key="1">
    <citation type="journal article" date="2022" name="bioRxiv">
        <title>The genome of the oomycete Peronosclerospora sorghi, a cosmopolitan pathogen of maize and sorghum, is inflated with dispersed pseudogenes.</title>
        <authorList>
            <person name="Fletcher K."/>
            <person name="Martin F."/>
            <person name="Isakeit T."/>
            <person name="Cavanaugh K."/>
            <person name="Magill C."/>
            <person name="Michelmore R."/>
        </authorList>
    </citation>
    <scope>NUCLEOTIDE SEQUENCE [LARGE SCALE GENOMIC DNA]</scope>
    <source>
        <strain evidence="1">P6</strain>
    </source>
</reference>
<evidence type="ECO:0000313" key="1">
    <source>
        <dbReference type="EMBL" id="KAI9905774.1"/>
    </source>
</evidence>